<protein>
    <submittedName>
        <fullName evidence="2">Uncharacterized protein</fullName>
    </submittedName>
</protein>
<organism evidence="2 3">
    <name type="scientific">Patiria miniata</name>
    <name type="common">Bat star</name>
    <name type="synonym">Asterina miniata</name>
    <dbReference type="NCBI Taxonomy" id="46514"/>
    <lineage>
        <taxon>Eukaryota</taxon>
        <taxon>Metazoa</taxon>
        <taxon>Echinodermata</taxon>
        <taxon>Eleutherozoa</taxon>
        <taxon>Asterozoa</taxon>
        <taxon>Asteroidea</taxon>
        <taxon>Valvatacea</taxon>
        <taxon>Valvatida</taxon>
        <taxon>Asterinidae</taxon>
        <taxon>Patiria</taxon>
    </lineage>
</organism>
<dbReference type="GeneID" id="119729005"/>
<accession>A0A914A193</accession>
<feature type="chain" id="PRO_5037410173" evidence="1">
    <location>
        <begin position="23"/>
        <end position="276"/>
    </location>
</feature>
<evidence type="ECO:0000256" key="1">
    <source>
        <dbReference type="SAM" id="SignalP"/>
    </source>
</evidence>
<dbReference type="AlphaFoldDB" id="A0A914A193"/>
<keyword evidence="1" id="KW-0732">Signal</keyword>
<evidence type="ECO:0000313" key="2">
    <source>
        <dbReference type="EnsemblMetazoa" id="XP_038057414.1"/>
    </source>
</evidence>
<dbReference type="Proteomes" id="UP000887568">
    <property type="component" value="Unplaced"/>
</dbReference>
<evidence type="ECO:0000313" key="3">
    <source>
        <dbReference type="Proteomes" id="UP000887568"/>
    </source>
</evidence>
<feature type="signal peptide" evidence="1">
    <location>
        <begin position="1"/>
        <end position="22"/>
    </location>
</feature>
<dbReference type="EnsemblMetazoa" id="XM_038201486.1">
    <property type="protein sequence ID" value="XP_038057414.1"/>
    <property type="gene ID" value="LOC119729005"/>
</dbReference>
<reference evidence="2" key="1">
    <citation type="submission" date="2022-11" db="UniProtKB">
        <authorList>
            <consortium name="EnsemblMetazoa"/>
        </authorList>
    </citation>
    <scope>IDENTIFICATION</scope>
</reference>
<proteinExistence type="predicted"/>
<sequence length="276" mass="28752">MGAHFKWITFVVMAGWLSGSQADFCNSSSISSYDCVTNGDESAATFDSCNRSNTCINPGRPTVATGECNGVTTQICSTVRIPYDPPLKDSCSSSPCAEGGKCISQREGVLCCYCNPATPPASDPACYDPAIVSVSSRTPCAAKDGAPPTIDSCNDVRTSKTVVSEIISDLDVKATDNVNNSLPIHCVETSGALNLTSNDATFNCTATDTAGGEATCTFNVVLELQTELPNMSTSELPNMSTSLPPMTGGTCSTSSSVYYTSLLLGATWLVGFLAVE</sequence>
<name>A0A914A193_PATMI</name>
<dbReference type="OrthoDB" id="10044191at2759"/>
<dbReference type="RefSeq" id="XP_038057414.1">
    <property type="nucleotide sequence ID" value="XM_038201486.1"/>
</dbReference>
<keyword evidence="3" id="KW-1185">Reference proteome</keyword>